<dbReference type="SUPFAM" id="SSF55729">
    <property type="entry name" value="Acyl-CoA N-acyltransferases (Nat)"/>
    <property type="match status" value="1"/>
</dbReference>
<dbReference type="AlphaFoldDB" id="A0A0A8J7N6"/>
<name>A0A0A8J7N6_ECOLX</name>
<dbReference type="RefSeq" id="WP_032318851.1">
    <property type="nucleotide sequence ID" value="NZ_AP019675.1"/>
</dbReference>
<sequence>MSKLLLSTKNTELIPVEISDAEFIYSLRIDSRLNKHISSINGTIIDQARWIEDYKKREKNNEEFYFIIKRTDNDKKIGTIRLYDITKDNGFCWGSWILNEDKMKSSAIESAYLIYKFGFYHKKYKFSYFQVDKKNKEVIAFHKKTGATIIKEDEVNYHFEFHMENFIKLKEKYSKYI</sequence>
<dbReference type="InterPro" id="IPR000182">
    <property type="entry name" value="GNAT_dom"/>
</dbReference>
<dbReference type="EMBL" id="AB812080">
    <property type="protein sequence ID" value="BAQ02027.1"/>
    <property type="molecule type" value="Genomic_DNA"/>
</dbReference>
<dbReference type="Gene3D" id="3.40.630.30">
    <property type="match status" value="1"/>
</dbReference>
<proteinExistence type="predicted"/>
<dbReference type="GO" id="GO:0016747">
    <property type="term" value="F:acyltransferase activity, transferring groups other than amino-acyl groups"/>
    <property type="evidence" value="ECO:0007669"/>
    <property type="project" value="InterPro"/>
</dbReference>
<keyword evidence="2" id="KW-0808">Transferase</keyword>
<dbReference type="InterPro" id="IPR016181">
    <property type="entry name" value="Acyl_CoA_acyltransferase"/>
</dbReference>
<accession>A0A0A8J7N6</accession>
<dbReference type="Pfam" id="PF13302">
    <property type="entry name" value="Acetyltransf_3"/>
    <property type="match status" value="1"/>
</dbReference>
<evidence type="ECO:0000313" key="2">
    <source>
        <dbReference type="EMBL" id="BAQ02027.1"/>
    </source>
</evidence>
<feature type="domain" description="N-acetyltransferase" evidence="1">
    <location>
        <begin position="13"/>
        <end position="147"/>
    </location>
</feature>
<reference evidence="2" key="1">
    <citation type="journal article" date="2014" name="DNA Res.">
        <title>A complete view of the genetic diversity of the Escherichia coli O-antigen biosynthesis gene cluster.</title>
        <authorList>
            <person name="Iguchi A."/>
            <person name="Iyoda S."/>
            <person name="Kikuchi T."/>
            <person name="Ogura Y."/>
            <person name="Katsura K."/>
            <person name="Ohnishi M."/>
            <person name="Hayashi T."/>
            <person name="Thomson N.R."/>
        </authorList>
    </citation>
    <scope>NUCLEOTIDE SEQUENCE</scope>
    <source>
        <strain evidence="2">99-4473</strain>
    </source>
</reference>
<organism evidence="2">
    <name type="scientific">Escherichia coli</name>
    <dbReference type="NCBI Taxonomy" id="562"/>
    <lineage>
        <taxon>Bacteria</taxon>
        <taxon>Pseudomonadati</taxon>
        <taxon>Pseudomonadota</taxon>
        <taxon>Gammaproteobacteria</taxon>
        <taxon>Enterobacterales</taxon>
        <taxon>Enterobacteriaceae</taxon>
        <taxon>Escherichia</taxon>
    </lineage>
</organism>
<protein>
    <submittedName>
        <fullName evidence="2">Putative acetyltransferase</fullName>
    </submittedName>
</protein>
<evidence type="ECO:0000259" key="1">
    <source>
        <dbReference type="Pfam" id="PF13302"/>
    </source>
</evidence>